<evidence type="ECO:0000256" key="2">
    <source>
        <dbReference type="SAM" id="SignalP"/>
    </source>
</evidence>
<accession>A0A8K0V5K4</accession>
<evidence type="ECO:0000256" key="1">
    <source>
        <dbReference type="SAM" id="MobiDB-lite"/>
    </source>
</evidence>
<gene>
    <name evidence="3" type="ORF">JL811_01105</name>
</gene>
<feature type="signal peptide" evidence="2">
    <location>
        <begin position="1"/>
        <end position="19"/>
    </location>
</feature>
<keyword evidence="4" id="KW-1185">Reference proteome</keyword>
<name>A0A8K0V5K4_9RHOB</name>
<keyword evidence="2" id="KW-0732">Signal</keyword>
<dbReference type="EMBL" id="JAESVN010000001">
    <property type="protein sequence ID" value="MBL4915803.1"/>
    <property type="molecule type" value="Genomic_DNA"/>
</dbReference>
<evidence type="ECO:0000313" key="4">
    <source>
        <dbReference type="Proteomes" id="UP000648908"/>
    </source>
</evidence>
<dbReference type="Proteomes" id="UP000648908">
    <property type="component" value="Unassembled WGS sequence"/>
</dbReference>
<dbReference type="RefSeq" id="WP_202686376.1">
    <property type="nucleotide sequence ID" value="NZ_JAESVN010000001.1"/>
</dbReference>
<sequence length="53" mass="5381">MTLFRSAALLILMAVPASAGGPFLDLPNLTWPEQGGAETGTTTSTMQGATTAN</sequence>
<evidence type="ECO:0000313" key="3">
    <source>
        <dbReference type="EMBL" id="MBL4915803.1"/>
    </source>
</evidence>
<feature type="chain" id="PRO_5035457579" evidence="2">
    <location>
        <begin position="20"/>
        <end position="53"/>
    </location>
</feature>
<reference evidence="3" key="1">
    <citation type="submission" date="2021-01" db="EMBL/GenBank/DDBJ databases">
        <title>Tabrizicola alba sp. nov. a motile alkaliphilic bacterium isolated from a soda lake.</title>
        <authorList>
            <person name="Szuroczki S."/>
            <person name="Abbaszade G."/>
            <person name="Schumann P."/>
            <person name="Toth E."/>
        </authorList>
    </citation>
    <scope>NUCLEOTIDE SEQUENCE</scope>
    <source>
        <strain evidence="3">DMG-N-6</strain>
    </source>
</reference>
<organism evidence="3 4">
    <name type="scientific">Szabonella alba</name>
    <dbReference type="NCBI Taxonomy" id="2804194"/>
    <lineage>
        <taxon>Bacteria</taxon>
        <taxon>Pseudomonadati</taxon>
        <taxon>Pseudomonadota</taxon>
        <taxon>Alphaproteobacteria</taxon>
        <taxon>Rhodobacterales</taxon>
        <taxon>Paracoccaceae</taxon>
        <taxon>Szabonella</taxon>
    </lineage>
</organism>
<proteinExistence type="predicted"/>
<protein>
    <submittedName>
        <fullName evidence="3">Uncharacterized protein</fullName>
    </submittedName>
</protein>
<dbReference type="AlphaFoldDB" id="A0A8K0V5K4"/>
<feature type="compositionally biased region" description="Low complexity" evidence="1">
    <location>
        <begin position="35"/>
        <end position="53"/>
    </location>
</feature>
<feature type="region of interest" description="Disordered" evidence="1">
    <location>
        <begin position="32"/>
        <end position="53"/>
    </location>
</feature>
<comment type="caution">
    <text evidence="3">The sequence shown here is derived from an EMBL/GenBank/DDBJ whole genome shotgun (WGS) entry which is preliminary data.</text>
</comment>